<dbReference type="Pfam" id="PF00005">
    <property type="entry name" value="ABC_tran"/>
    <property type="match status" value="1"/>
</dbReference>
<dbReference type="SUPFAM" id="SSF52540">
    <property type="entry name" value="P-loop containing nucleoside triphosphate hydrolases"/>
    <property type="match status" value="1"/>
</dbReference>
<dbReference type="PROSITE" id="PS50929">
    <property type="entry name" value="ABC_TM1F"/>
    <property type="match status" value="1"/>
</dbReference>
<feature type="transmembrane region" description="Helical" evidence="8">
    <location>
        <begin position="21"/>
        <end position="43"/>
    </location>
</feature>
<dbReference type="STRING" id="354355.SAMN05660816_01220"/>
<dbReference type="PANTHER" id="PTHR43394">
    <property type="entry name" value="ATP-DEPENDENT PERMEASE MDL1, MITOCHONDRIAL"/>
    <property type="match status" value="1"/>
</dbReference>
<evidence type="ECO:0000259" key="9">
    <source>
        <dbReference type="PROSITE" id="PS50893"/>
    </source>
</evidence>
<accession>A0A1V9ELN7</accession>
<evidence type="ECO:0000256" key="6">
    <source>
        <dbReference type="ARBA" id="ARBA00022989"/>
    </source>
</evidence>
<dbReference type="Pfam" id="PF00664">
    <property type="entry name" value="ABC_membrane"/>
    <property type="match status" value="1"/>
</dbReference>
<proteinExistence type="predicted"/>
<dbReference type="CDD" id="cd18552">
    <property type="entry name" value="ABC_6TM_MsbA_like"/>
    <property type="match status" value="1"/>
</dbReference>
<comment type="caution">
    <text evidence="11">The sequence shown here is derived from an EMBL/GenBank/DDBJ whole genome shotgun (WGS) entry which is preliminary data.</text>
</comment>
<feature type="transmembrane region" description="Helical" evidence="8">
    <location>
        <begin position="86"/>
        <end position="107"/>
    </location>
</feature>
<dbReference type="Gene3D" id="3.40.50.300">
    <property type="entry name" value="P-loop containing nucleotide triphosphate hydrolases"/>
    <property type="match status" value="1"/>
</dbReference>
<dbReference type="CDD" id="cd03251">
    <property type="entry name" value="ABCC_MsbA"/>
    <property type="match status" value="1"/>
</dbReference>
<dbReference type="AlphaFoldDB" id="A0A1V9ELN7"/>
<keyword evidence="5 11" id="KW-0067">ATP-binding</keyword>
<dbReference type="GO" id="GO:0005886">
    <property type="term" value="C:plasma membrane"/>
    <property type="evidence" value="ECO:0007669"/>
    <property type="project" value="UniProtKB-SubCell"/>
</dbReference>
<evidence type="ECO:0000256" key="1">
    <source>
        <dbReference type="ARBA" id="ARBA00004651"/>
    </source>
</evidence>
<evidence type="ECO:0000256" key="4">
    <source>
        <dbReference type="ARBA" id="ARBA00022741"/>
    </source>
</evidence>
<dbReference type="PROSITE" id="PS00211">
    <property type="entry name" value="ABC_TRANSPORTER_1"/>
    <property type="match status" value="1"/>
</dbReference>
<dbReference type="InterPro" id="IPR003593">
    <property type="entry name" value="AAA+_ATPase"/>
</dbReference>
<protein>
    <submittedName>
        <fullName evidence="11">Antibiotic ABC transporter ATP-binding protein</fullName>
    </submittedName>
</protein>
<evidence type="ECO:0000259" key="10">
    <source>
        <dbReference type="PROSITE" id="PS50929"/>
    </source>
</evidence>
<dbReference type="PANTHER" id="PTHR43394:SF1">
    <property type="entry name" value="ATP-BINDING CASSETTE SUB-FAMILY B MEMBER 10, MITOCHONDRIAL"/>
    <property type="match status" value="1"/>
</dbReference>
<evidence type="ECO:0000256" key="3">
    <source>
        <dbReference type="ARBA" id="ARBA00022692"/>
    </source>
</evidence>
<name>A0A1V9ELN7_9BACT</name>
<dbReference type="GO" id="GO:0016887">
    <property type="term" value="F:ATP hydrolysis activity"/>
    <property type="evidence" value="ECO:0007669"/>
    <property type="project" value="InterPro"/>
</dbReference>
<keyword evidence="6 8" id="KW-1133">Transmembrane helix</keyword>
<dbReference type="PROSITE" id="PS50893">
    <property type="entry name" value="ABC_TRANSPORTER_2"/>
    <property type="match status" value="1"/>
</dbReference>
<dbReference type="Gene3D" id="1.20.1560.10">
    <property type="entry name" value="ABC transporter type 1, transmembrane domain"/>
    <property type="match status" value="1"/>
</dbReference>
<feature type="domain" description="ABC transporter" evidence="9">
    <location>
        <begin position="368"/>
        <end position="601"/>
    </location>
</feature>
<sequence length="605" mass="68111">MKRFSRIFFYLRDQKSRIVGYLVFNLLSIIFSLVSLAMLAPFLKLLFSNEPPLTVRPAVQWNSEGLMNQLKYGLSYLIIHYGYTQALIAICVSIILSILFKNLFLYLGFRMLIPLRNRIMTNFREDLYNKILVLPVSYFTDQRKGDMMSRMSNDMNEVEWSVVGALEGLIKDPLNIIIVLASLIFLSPGLSLVMLILLPVAGFILGKVSKSLKRQSNEAQEEQGLMLSILDETLGGLRVVKAFNAEKLMRDRFFGTNNRLNKLRIQMAFKRDLASPMSEFLGVMIFCCILLIGGYMVFNGKGLAPEAFITYLSLFYQIIQPAKSLSQAFYNMRRGAAAIDRVEEVLVAPVMVKESDNPRQLQTFGSRIEFKNVTFKYDDITILDNINLTIEKGKTVAFVGSSGAGKSTLADLVPRFHDATTGELLIDGVNIKEYSLLSLRDQMGIVTQEPILFNDTIAANISLGNPVANIAEIEQAARIANAHDFIMKKDENYQTNIGDRGSKLSGGERQRLTIARAVLKNPPILILDEATSSLDTESERLVQDAINKMMENRTSIVIAHRLSTIRHADEIIVLQKGKIVERGTHDTLIGQNGFYRKLVEMQEVK</sequence>
<feature type="transmembrane region" description="Helical" evidence="8">
    <location>
        <begin position="176"/>
        <end position="205"/>
    </location>
</feature>
<dbReference type="GO" id="GO:0005524">
    <property type="term" value="F:ATP binding"/>
    <property type="evidence" value="ECO:0007669"/>
    <property type="project" value="UniProtKB-KW"/>
</dbReference>
<evidence type="ECO:0000256" key="2">
    <source>
        <dbReference type="ARBA" id="ARBA00022448"/>
    </source>
</evidence>
<organism evidence="11 12">
    <name type="scientific">Niastella yeongjuensis</name>
    <dbReference type="NCBI Taxonomy" id="354355"/>
    <lineage>
        <taxon>Bacteria</taxon>
        <taxon>Pseudomonadati</taxon>
        <taxon>Bacteroidota</taxon>
        <taxon>Chitinophagia</taxon>
        <taxon>Chitinophagales</taxon>
        <taxon>Chitinophagaceae</taxon>
        <taxon>Niastella</taxon>
    </lineage>
</organism>
<evidence type="ECO:0000313" key="12">
    <source>
        <dbReference type="Proteomes" id="UP000192610"/>
    </source>
</evidence>
<dbReference type="InterPro" id="IPR003439">
    <property type="entry name" value="ABC_transporter-like_ATP-bd"/>
</dbReference>
<dbReference type="InterPro" id="IPR017871">
    <property type="entry name" value="ABC_transporter-like_CS"/>
</dbReference>
<reference evidence="12" key="1">
    <citation type="submission" date="2016-04" db="EMBL/GenBank/DDBJ databases">
        <authorList>
            <person name="Chen L."/>
            <person name="Zhuang W."/>
            <person name="Wang G."/>
        </authorList>
    </citation>
    <scope>NUCLEOTIDE SEQUENCE [LARGE SCALE GENOMIC DNA]</scope>
    <source>
        <strain evidence="12">17621</strain>
    </source>
</reference>
<dbReference type="OrthoDB" id="9780296at2"/>
<feature type="domain" description="ABC transmembrane type-1" evidence="10">
    <location>
        <begin position="22"/>
        <end position="334"/>
    </location>
</feature>
<keyword evidence="7 8" id="KW-0472">Membrane</keyword>
<dbReference type="GO" id="GO:0015421">
    <property type="term" value="F:ABC-type oligopeptide transporter activity"/>
    <property type="evidence" value="ECO:0007669"/>
    <property type="project" value="TreeGrafter"/>
</dbReference>
<keyword evidence="3 8" id="KW-0812">Transmembrane</keyword>
<evidence type="ECO:0000313" key="11">
    <source>
        <dbReference type="EMBL" id="OQP47060.1"/>
    </source>
</evidence>
<dbReference type="SUPFAM" id="SSF90123">
    <property type="entry name" value="ABC transporter transmembrane region"/>
    <property type="match status" value="1"/>
</dbReference>
<dbReference type="FunFam" id="3.40.50.300:FF:000287">
    <property type="entry name" value="Multidrug ABC transporter ATP-binding protein"/>
    <property type="match status" value="1"/>
</dbReference>
<dbReference type="InterPro" id="IPR011527">
    <property type="entry name" value="ABC1_TM_dom"/>
</dbReference>
<keyword evidence="2" id="KW-0813">Transport</keyword>
<keyword evidence="4" id="KW-0547">Nucleotide-binding</keyword>
<dbReference type="InterPro" id="IPR036640">
    <property type="entry name" value="ABC1_TM_sf"/>
</dbReference>
<dbReference type="SMART" id="SM00382">
    <property type="entry name" value="AAA"/>
    <property type="match status" value="1"/>
</dbReference>
<evidence type="ECO:0000256" key="5">
    <source>
        <dbReference type="ARBA" id="ARBA00022840"/>
    </source>
</evidence>
<dbReference type="InterPro" id="IPR027417">
    <property type="entry name" value="P-loop_NTPase"/>
</dbReference>
<gene>
    <name evidence="11" type="ORF">A4H97_05965</name>
</gene>
<dbReference type="InterPro" id="IPR039421">
    <property type="entry name" value="Type_1_exporter"/>
</dbReference>
<dbReference type="Proteomes" id="UP000192610">
    <property type="component" value="Unassembled WGS sequence"/>
</dbReference>
<evidence type="ECO:0000256" key="8">
    <source>
        <dbReference type="SAM" id="Phobius"/>
    </source>
</evidence>
<comment type="subcellular location">
    <subcellularLocation>
        <location evidence="1">Cell membrane</location>
        <topology evidence="1">Multi-pass membrane protein</topology>
    </subcellularLocation>
</comment>
<keyword evidence="12" id="KW-1185">Reference proteome</keyword>
<dbReference type="RefSeq" id="WP_081201069.1">
    <property type="nucleotide sequence ID" value="NZ_FOCZ01000002.1"/>
</dbReference>
<feature type="transmembrane region" description="Helical" evidence="8">
    <location>
        <begin position="280"/>
        <end position="298"/>
    </location>
</feature>
<evidence type="ECO:0000256" key="7">
    <source>
        <dbReference type="ARBA" id="ARBA00023136"/>
    </source>
</evidence>
<dbReference type="EMBL" id="LVXG01000023">
    <property type="protein sequence ID" value="OQP47060.1"/>
    <property type="molecule type" value="Genomic_DNA"/>
</dbReference>